<dbReference type="SUPFAM" id="SSF75005">
    <property type="entry name" value="Arabinanase/levansucrase/invertase"/>
    <property type="match status" value="1"/>
</dbReference>
<dbReference type="InterPro" id="IPR023296">
    <property type="entry name" value="Glyco_hydro_beta-prop_sf"/>
</dbReference>
<dbReference type="Proteomes" id="UP000217209">
    <property type="component" value="Chromosome"/>
</dbReference>
<dbReference type="RefSeq" id="WP_095659232.1">
    <property type="nucleotide sequence ID" value="NZ_CP019688.1"/>
</dbReference>
<dbReference type="Pfam" id="PF00251">
    <property type="entry name" value="Glyco_hydro_32N"/>
    <property type="match status" value="1"/>
</dbReference>
<name>A0A1Q2HU63_9CORY</name>
<dbReference type="KEGG" id="cgv:CGLAU_01970"/>
<evidence type="ECO:0000259" key="5">
    <source>
        <dbReference type="Pfam" id="PF00251"/>
    </source>
</evidence>
<dbReference type="SMART" id="SM00640">
    <property type="entry name" value="Glyco_32"/>
    <property type="match status" value="1"/>
</dbReference>
<dbReference type="InterPro" id="IPR051214">
    <property type="entry name" value="GH32_Enzymes"/>
</dbReference>
<keyword evidence="4 6" id="KW-0326">Glycosidase</keyword>
<proteinExistence type="inferred from homology"/>
<keyword evidence="3 6" id="KW-0378">Hydrolase</keyword>
<evidence type="ECO:0000256" key="2">
    <source>
        <dbReference type="ARBA" id="ARBA00012758"/>
    </source>
</evidence>
<dbReference type="PANTHER" id="PTHR43101:SF1">
    <property type="entry name" value="BETA-FRUCTOSIDASE"/>
    <property type="match status" value="1"/>
</dbReference>
<dbReference type="Gene3D" id="2.115.10.20">
    <property type="entry name" value="Glycosyl hydrolase domain, family 43"/>
    <property type="match status" value="1"/>
</dbReference>
<accession>A0A1Q2HU63</accession>
<dbReference type="CDD" id="cd18623">
    <property type="entry name" value="GH32_ScrB-like"/>
    <property type="match status" value="1"/>
</dbReference>
<dbReference type="AlphaFoldDB" id="A0A1Q2HU63"/>
<dbReference type="InterPro" id="IPR013148">
    <property type="entry name" value="Glyco_hydro_32_N"/>
</dbReference>
<dbReference type="OrthoDB" id="9776657at2"/>
<protein>
    <recommendedName>
        <fullName evidence="2">beta-fructofuranosidase</fullName>
        <ecNumber evidence="2">3.2.1.26</ecNumber>
    </recommendedName>
</protein>
<gene>
    <name evidence="6" type="primary">scrB1</name>
    <name evidence="6" type="ORF">CGLAU_01970</name>
</gene>
<dbReference type="GO" id="GO:0004564">
    <property type="term" value="F:beta-fructofuranosidase activity"/>
    <property type="evidence" value="ECO:0007669"/>
    <property type="project" value="UniProtKB-EC"/>
</dbReference>
<keyword evidence="7" id="KW-1185">Reference proteome</keyword>
<dbReference type="GO" id="GO:0005975">
    <property type="term" value="P:carbohydrate metabolic process"/>
    <property type="evidence" value="ECO:0007669"/>
    <property type="project" value="InterPro"/>
</dbReference>
<evidence type="ECO:0000313" key="6">
    <source>
        <dbReference type="EMBL" id="AQQ14379.1"/>
    </source>
</evidence>
<dbReference type="InterPro" id="IPR001362">
    <property type="entry name" value="Glyco_hydro_32"/>
</dbReference>
<feature type="domain" description="Glycosyl hydrolase family 32 N-terminal" evidence="5">
    <location>
        <begin position="8"/>
        <end position="314"/>
    </location>
</feature>
<evidence type="ECO:0000256" key="4">
    <source>
        <dbReference type="ARBA" id="ARBA00023295"/>
    </source>
</evidence>
<evidence type="ECO:0000256" key="3">
    <source>
        <dbReference type="ARBA" id="ARBA00022801"/>
    </source>
</evidence>
<dbReference type="EC" id="3.2.1.26" evidence="2"/>
<reference evidence="6 7" key="1">
    <citation type="submission" date="2016-12" db="EMBL/GenBank/DDBJ databases">
        <authorList>
            <person name="Song W.-J."/>
            <person name="Kurnit D.M."/>
        </authorList>
    </citation>
    <scope>NUCLEOTIDE SEQUENCE [LARGE SCALE GENOMIC DNA]</scope>
    <source>
        <strain evidence="6 7">DSM 30827</strain>
    </source>
</reference>
<sequence length="423" mass="46844">MSYRPKFHLSAPQGRLNDPNGMTLIGDELHVFYQHDPVFPHAPKRTGWGHAVTTLGDGTWRHFPDALYPGMPYDENGCYSGSAVVHEGRMRLFYTGNVKCEGVRFTSQNIVDVEDLQGPMGGVYRRRPNNPLIDGSPEGYTAHFRDPHVSFDPDTGTWRMVIGAQREQETGTAVLYTSPDLDNWELAGEIEMIGLNYNVASAYMWECPNLLRMRDLTRGEDFDVLVFCPQFPDSDQCGYIVGRLQGLRFEVLTDFTPLDYGHEFYAPQLVPFGQGALMLGWMGLPGRDETPSLESEGWVHQLTLPRELSLIDGSLHTSLTLPQNPTGMVVARHELGAEPWSADLIDTGGNVGARLQWQPSAHGSHTLSLAVNGLMRWAHCDAGELVFTADGAAVELTAGGGEVAFSSAVFPQNGHEWKELQVR</sequence>
<evidence type="ECO:0000256" key="1">
    <source>
        <dbReference type="ARBA" id="ARBA00009902"/>
    </source>
</evidence>
<dbReference type="PANTHER" id="PTHR43101">
    <property type="entry name" value="BETA-FRUCTOSIDASE"/>
    <property type="match status" value="1"/>
</dbReference>
<dbReference type="EMBL" id="CP019688">
    <property type="protein sequence ID" value="AQQ14379.1"/>
    <property type="molecule type" value="Genomic_DNA"/>
</dbReference>
<organism evidence="6 7">
    <name type="scientific">Corynebacterium glaucum</name>
    <dbReference type="NCBI Taxonomy" id="187491"/>
    <lineage>
        <taxon>Bacteria</taxon>
        <taxon>Bacillati</taxon>
        <taxon>Actinomycetota</taxon>
        <taxon>Actinomycetes</taxon>
        <taxon>Mycobacteriales</taxon>
        <taxon>Corynebacteriaceae</taxon>
        <taxon>Corynebacterium</taxon>
    </lineage>
</organism>
<comment type="similarity">
    <text evidence="1">Belongs to the glycosyl hydrolase 32 family.</text>
</comment>
<evidence type="ECO:0000313" key="7">
    <source>
        <dbReference type="Proteomes" id="UP000217209"/>
    </source>
</evidence>